<dbReference type="PROSITE" id="PS50160">
    <property type="entry name" value="DNA_LIGASE_A3"/>
    <property type="match status" value="1"/>
</dbReference>
<dbReference type="GO" id="GO:0006310">
    <property type="term" value="P:DNA recombination"/>
    <property type="evidence" value="ECO:0007669"/>
    <property type="project" value="UniProtKB-UniRule"/>
</dbReference>
<evidence type="ECO:0000256" key="9">
    <source>
        <dbReference type="ARBA" id="ARBA00022840"/>
    </source>
</evidence>
<dbReference type="NCBIfam" id="TIGR00574">
    <property type="entry name" value="dnl1"/>
    <property type="match status" value="1"/>
</dbReference>
<dbReference type="AlphaFoldDB" id="A0A166CHM2"/>
<feature type="domain" description="ATP-dependent DNA ligase family profile" evidence="17">
    <location>
        <begin position="325"/>
        <end position="455"/>
    </location>
</feature>
<comment type="cofactor">
    <cofactor evidence="14">
        <name>Mg(2+)</name>
        <dbReference type="ChEBI" id="CHEBI:18420"/>
    </cofactor>
</comment>
<feature type="binding site" evidence="14">
    <location>
        <position position="298"/>
    </location>
    <ligand>
        <name>ATP</name>
        <dbReference type="ChEBI" id="CHEBI:30616"/>
    </ligand>
</feature>
<evidence type="ECO:0000256" key="6">
    <source>
        <dbReference type="ARBA" id="ARBA00022723"/>
    </source>
</evidence>
<keyword evidence="16" id="KW-0175">Coiled coil</keyword>
<dbReference type="Pfam" id="PF01068">
    <property type="entry name" value="DNA_ligase_A_M"/>
    <property type="match status" value="1"/>
</dbReference>
<dbReference type="OrthoDB" id="31274at2157"/>
<feature type="binding site" evidence="14">
    <location>
        <position position="268"/>
    </location>
    <ligand>
        <name>ATP</name>
        <dbReference type="ChEBI" id="CHEBI:30616"/>
    </ligand>
</feature>
<dbReference type="Pfam" id="PF04679">
    <property type="entry name" value="DNA_ligase_A_C"/>
    <property type="match status" value="1"/>
</dbReference>
<keyword evidence="3 14" id="KW-0436">Ligase</keyword>
<keyword evidence="8 14" id="KW-0227">DNA damage</keyword>
<dbReference type="RefSeq" id="WP_067089720.1">
    <property type="nucleotide sequence ID" value="NZ_LWMV01000094.1"/>
</dbReference>
<keyword evidence="11 14" id="KW-0233">DNA recombination</keyword>
<evidence type="ECO:0000256" key="13">
    <source>
        <dbReference type="ARBA" id="ARBA00023306"/>
    </source>
</evidence>
<dbReference type="STRING" id="49547.MBCUR_04750"/>
<evidence type="ECO:0000256" key="16">
    <source>
        <dbReference type="SAM" id="Coils"/>
    </source>
</evidence>
<dbReference type="PROSITE" id="PS00697">
    <property type="entry name" value="DNA_LIGASE_A1"/>
    <property type="match status" value="1"/>
</dbReference>
<dbReference type="GO" id="GO:0003677">
    <property type="term" value="F:DNA binding"/>
    <property type="evidence" value="ECO:0007669"/>
    <property type="project" value="InterPro"/>
</dbReference>
<comment type="catalytic activity">
    <reaction evidence="14">
        <text>ATP + (deoxyribonucleotide)n-3'-hydroxyl + 5'-phospho-(deoxyribonucleotide)m = (deoxyribonucleotide)n+m + AMP + diphosphate.</text>
        <dbReference type="EC" id="6.5.1.1"/>
    </reaction>
</comment>
<dbReference type="SUPFAM" id="SSF56091">
    <property type="entry name" value="DNA ligase/mRNA capping enzyme, catalytic domain"/>
    <property type="match status" value="1"/>
</dbReference>
<evidence type="ECO:0000256" key="1">
    <source>
        <dbReference type="ARBA" id="ARBA00007572"/>
    </source>
</evidence>
<keyword evidence="9 14" id="KW-0067">ATP-binding</keyword>
<keyword evidence="7 14" id="KW-0547">Nucleotide-binding</keyword>
<dbReference type="InterPro" id="IPR050191">
    <property type="entry name" value="ATP-dep_DNA_ligase"/>
</dbReference>
<dbReference type="InterPro" id="IPR036599">
    <property type="entry name" value="DNA_ligase_N_sf"/>
</dbReference>
<feature type="active site" description="N6-AMP-lysine intermediate" evidence="14">
    <location>
        <position position="248"/>
    </location>
</feature>
<feature type="coiled-coil region" evidence="16">
    <location>
        <begin position="354"/>
        <end position="381"/>
    </location>
</feature>
<dbReference type="CDD" id="cd07901">
    <property type="entry name" value="Adenylation_DNA_ligase_Arch_LigB"/>
    <property type="match status" value="1"/>
</dbReference>
<gene>
    <name evidence="18" type="primary">ligB</name>
    <name evidence="14" type="synonym">lig</name>
    <name evidence="18" type="ORF">MBCUR_04750</name>
</gene>
<evidence type="ECO:0000313" key="18">
    <source>
        <dbReference type="EMBL" id="KZX14427.1"/>
    </source>
</evidence>
<dbReference type="Gene3D" id="3.30.470.30">
    <property type="entry name" value="DNA ligase/mRNA capping enzyme"/>
    <property type="match status" value="1"/>
</dbReference>
<evidence type="ECO:0000256" key="15">
    <source>
        <dbReference type="RuleBase" id="RU004196"/>
    </source>
</evidence>
<evidence type="ECO:0000256" key="4">
    <source>
        <dbReference type="ARBA" id="ARBA00022618"/>
    </source>
</evidence>
<dbReference type="Gene3D" id="2.40.50.140">
    <property type="entry name" value="Nucleic acid-binding proteins"/>
    <property type="match status" value="1"/>
</dbReference>
<dbReference type="GO" id="GO:0046872">
    <property type="term" value="F:metal ion binding"/>
    <property type="evidence" value="ECO:0007669"/>
    <property type="project" value="UniProtKB-KW"/>
</dbReference>
<evidence type="ECO:0000256" key="14">
    <source>
        <dbReference type="HAMAP-Rule" id="MF_00407"/>
    </source>
</evidence>
<dbReference type="PANTHER" id="PTHR45674:SF7">
    <property type="entry name" value="DNA LIGASE"/>
    <property type="match status" value="1"/>
</dbReference>
<dbReference type="PANTHER" id="PTHR45674">
    <property type="entry name" value="DNA LIGASE 1/3 FAMILY MEMBER"/>
    <property type="match status" value="1"/>
</dbReference>
<dbReference type="GO" id="GO:0071897">
    <property type="term" value="P:DNA biosynthetic process"/>
    <property type="evidence" value="ECO:0007669"/>
    <property type="project" value="InterPro"/>
</dbReference>
<keyword evidence="19" id="KW-1185">Reference proteome</keyword>
<dbReference type="GO" id="GO:0006273">
    <property type="term" value="P:lagging strand elongation"/>
    <property type="evidence" value="ECO:0007669"/>
    <property type="project" value="TreeGrafter"/>
</dbReference>
<feature type="binding site" evidence="14">
    <location>
        <position position="420"/>
    </location>
    <ligand>
        <name>ATP</name>
        <dbReference type="ChEBI" id="CHEBI:30616"/>
    </ligand>
</feature>
<evidence type="ECO:0000256" key="11">
    <source>
        <dbReference type="ARBA" id="ARBA00023172"/>
    </source>
</evidence>
<feature type="binding site" evidence="14">
    <location>
        <position position="414"/>
    </location>
    <ligand>
        <name>ATP</name>
        <dbReference type="ChEBI" id="CHEBI:30616"/>
    </ligand>
</feature>
<comment type="caution">
    <text evidence="18">The sequence shown here is derived from an EMBL/GenBank/DDBJ whole genome shotgun (WGS) entry which is preliminary data.</text>
</comment>
<feature type="binding site" evidence="14">
    <location>
        <position position="337"/>
    </location>
    <ligand>
        <name>ATP</name>
        <dbReference type="ChEBI" id="CHEBI:30616"/>
    </ligand>
</feature>
<dbReference type="GO" id="GO:0006281">
    <property type="term" value="P:DNA repair"/>
    <property type="evidence" value="ECO:0007669"/>
    <property type="project" value="UniProtKB-UniRule"/>
</dbReference>
<dbReference type="GO" id="GO:0003910">
    <property type="term" value="F:DNA ligase (ATP) activity"/>
    <property type="evidence" value="ECO:0007669"/>
    <property type="project" value="UniProtKB-UniRule"/>
</dbReference>
<keyword evidence="10 14" id="KW-0460">Magnesium</keyword>
<organism evidence="18 19">
    <name type="scientific">Methanobrevibacter curvatus</name>
    <dbReference type="NCBI Taxonomy" id="49547"/>
    <lineage>
        <taxon>Archaea</taxon>
        <taxon>Methanobacteriati</taxon>
        <taxon>Methanobacteriota</taxon>
        <taxon>Methanomada group</taxon>
        <taxon>Methanobacteria</taxon>
        <taxon>Methanobacteriales</taxon>
        <taxon>Methanobacteriaceae</taxon>
        <taxon>Methanobrevibacter</taxon>
    </lineage>
</organism>
<protein>
    <recommendedName>
        <fullName evidence="2 14">DNA ligase</fullName>
        <ecNumber evidence="14">6.5.1.1</ecNumber>
    </recommendedName>
    <alternativeName>
        <fullName evidence="14">Polydeoxyribonucleotide synthase [ATP]</fullName>
    </alternativeName>
</protein>
<dbReference type="Proteomes" id="UP000077245">
    <property type="component" value="Unassembled WGS sequence"/>
</dbReference>
<dbReference type="GO" id="GO:0005524">
    <property type="term" value="F:ATP binding"/>
    <property type="evidence" value="ECO:0007669"/>
    <property type="project" value="UniProtKB-UniRule"/>
</dbReference>
<feature type="binding site" evidence="14">
    <location>
        <position position="246"/>
    </location>
    <ligand>
        <name>ATP</name>
        <dbReference type="ChEBI" id="CHEBI:30616"/>
    </ligand>
</feature>
<dbReference type="InterPro" id="IPR016059">
    <property type="entry name" value="DNA_ligase_ATP-dep_CS"/>
</dbReference>
<dbReference type="PATRIC" id="fig|49547.3.peg.498"/>
<evidence type="ECO:0000256" key="12">
    <source>
        <dbReference type="ARBA" id="ARBA00023204"/>
    </source>
</evidence>
<evidence type="ECO:0000256" key="7">
    <source>
        <dbReference type="ARBA" id="ARBA00022741"/>
    </source>
</evidence>
<dbReference type="CDD" id="cd07972">
    <property type="entry name" value="OBF_DNA_ligase_Arch_LigB"/>
    <property type="match status" value="1"/>
</dbReference>
<sequence length="548" mass="61765">MNFKEMVKVFEELNGTTKRLEKTKILSDFFSKLDSKTLSQAILMALGSVFPPYSEEETGIADKLLISAVSKVLGISKNLVQDEIRETGDIGLACEKLYKNKTQQTFFSKVLTINFVFESIRKLSTISGSNSQSKKISIILELLSSASPAEAKYISKLLQEHLRLGIADGTVRDAISQAFTINKDVIDRAYMLSNDLSLVGQVSKEKGEAGLLELNLVPGRPVKPMLAKLAEGIESSVGEMGEAICEIKYDGIRIQIHKHGDEISFFTRRLENVTNAVPEMIEVVKNGFPDEDFIIEGEMIATREGKPISFQNILQRVRRKYDIDKAIESVPLSLYLFDLLYYKIPILYEPLSFRRKKLEEIINLENEKINLSDKVDVTLENIYLAKDLFNKSIANNHEGIMIKDPKEPYIPGLRGKKMQKFKAEPETLDVVVVGGTYGLGKRSNFIGSYLLAIKDEDDNLKTIAHAGTGLSEDQLEQLTQLMEKYKIKDVGTKIYVEPKIILEIAYSEIVKSPEYETGYSLRFPVIKRIREDKGIADIDTVERLVSMF</sequence>
<evidence type="ECO:0000313" key="19">
    <source>
        <dbReference type="Proteomes" id="UP000077245"/>
    </source>
</evidence>
<dbReference type="SUPFAM" id="SSF50249">
    <property type="entry name" value="Nucleic acid-binding proteins"/>
    <property type="match status" value="1"/>
</dbReference>
<dbReference type="Gene3D" id="1.10.3260.10">
    <property type="entry name" value="DNA ligase, ATP-dependent, N-terminal domain"/>
    <property type="match status" value="1"/>
</dbReference>
<dbReference type="HAMAP" id="MF_00407">
    <property type="entry name" value="DNA_ligase"/>
    <property type="match status" value="1"/>
</dbReference>
<dbReference type="EC" id="6.5.1.1" evidence="14"/>
<accession>A0A166CHM2</accession>
<evidence type="ECO:0000256" key="10">
    <source>
        <dbReference type="ARBA" id="ARBA00022842"/>
    </source>
</evidence>
<dbReference type="SUPFAM" id="SSF117018">
    <property type="entry name" value="ATP-dependent DNA ligase DNA-binding domain"/>
    <property type="match status" value="1"/>
</dbReference>
<dbReference type="InterPro" id="IPR012309">
    <property type="entry name" value="DNA_ligase_ATP-dep_C"/>
</dbReference>
<dbReference type="InterPro" id="IPR012340">
    <property type="entry name" value="NA-bd_OB-fold"/>
</dbReference>
<reference evidence="18 19" key="1">
    <citation type="submission" date="2016-04" db="EMBL/GenBank/DDBJ databases">
        <title>Genome sequence of Methanobrevibacter curvatus DSM 11111.</title>
        <authorList>
            <person name="Poehlein A."/>
            <person name="Seedorf H."/>
            <person name="Daniel R."/>
        </authorList>
    </citation>
    <scope>NUCLEOTIDE SEQUENCE [LARGE SCALE GENOMIC DNA]</scope>
    <source>
        <strain evidence="18 19">DSM 11111</strain>
    </source>
</reference>
<feature type="binding site" evidence="14">
    <location>
        <position position="253"/>
    </location>
    <ligand>
        <name>ATP</name>
        <dbReference type="ChEBI" id="CHEBI:30616"/>
    </ligand>
</feature>
<dbReference type="InterPro" id="IPR022865">
    <property type="entry name" value="DNA_ligae_ATP-dep_bac/arc"/>
</dbReference>
<dbReference type="GO" id="GO:0051301">
    <property type="term" value="P:cell division"/>
    <property type="evidence" value="ECO:0007669"/>
    <property type="project" value="UniProtKB-KW"/>
</dbReference>
<name>A0A166CHM2_9EURY</name>
<keyword evidence="5 14" id="KW-0235">DNA replication</keyword>
<comment type="similarity">
    <text evidence="1 14 15">Belongs to the ATP-dependent DNA ligase family.</text>
</comment>
<dbReference type="Pfam" id="PF04675">
    <property type="entry name" value="DNA_ligase_A_N"/>
    <property type="match status" value="1"/>
</dbReference>
<evidence type="ECO:0000256" key="2">
    <source>
        <dbReference type="ARBA" id="ARBA00013308"/>
    </source>
</evidence>
<proteinExistence type="inferred from homology"/>
<comment type="function">
    <text evidence="14">DNA ligase that seals nicks in double-stranded DNA during DNA replication, DNA recombination and DNA repair.</text>
</comment>
<dbReference type="InterPro" id="IPR012308">
    <property type="entry name" value="DNA_ligase_ATP-dep_N"/>
</dbReference>
<dbReference type="InterPro" id="IPR012310">
    <property type="entry name" value="DNA_ligase_ATP-dep_cent"/>
</dbReference>
<dbReference type="InterPro" id="IPR000977">
    <property type="entry name" value="DNA_ligase_ATP-dep"/>
</dbReference>
<evidence type="ECO:0000256" key="8">
    <source>
        <dbReference type="ARBA" id="ARBA00022763"/>
    </source>
</evidence>
<keyword evidence="4 14" id="KW-0132">Cell division</keyword>
<dbReference type="FunFam" id="1.10.3260.10:FF:000007">
    <property type="entry name" value="DNA ligase"/>
    <property type="match status" value="1"/>
</dbReference>
<keyword evidence="6 14" id="KW-0479">Metal-binding</keyword>
<keyword evidence="13 14" id="KW-0131">Cell cycle</keyword>
<evidence type="ECO:0000256" key="5">
    <source>
        <dbReference type="ARBA" id="ARBA00022705"/>
    </source>
</evidence>
<dbReference type="EMBL" id="LWMV01000094">
    <property type="protein sequence ID" value="KZX14427.1"/>
    <property type="molecule type" value="Genomic_DNA"/>
</dbReference>
<dbReference type="PROSITE" id="PS00333">
    <property type="entry name" value="DNA_LIGASE_A2"/>
    <property type="match status" value="1"/>
</dbReference>
<evidence type="ECO:0000256" key="3">
    <source>
        <dbReference type="ARBA" id="ARBA00022598"/>
    </source>
</evidence>
<evidence type="ECO:0000259" key="17">
    <source>
        <dbReference type="PROSITE" id="PS50160"/>
    </source>
</evidence>
<keyword evidence="12 14" id="KW-0234">DNA repair</keyword>